<keyword evidence="3" id="KW-0804">Transcription</keyword>
<dbReference type="InterPro" id="IPR050661">
    <property type="entry name" value="BglG_antiterminators"/>
</dbReference>
<dbReference type="Pfam" id="PF00874">
    <property type="entry name" value="PRD"/>
    <property type="match status" value="1"/>
</dbReference>
<protein>
    <submittedName>
        <fullName evidence="7">Transcription antiterminator</fullName>
    </submittedName>
</protein>
<keyword evidence="8" id="KW-1185">Reference proteome</keyword>
<dbReference type="Proteomes" id="UP000515856">
    <property type="component" value="Chromosome"/>
</dbReference>
<dbReference type="GO" id="GO:0009401">
    <property type="term" value="P:phosphoenolpyruvate-dependent sugar phosphotransferase system"/>
    <property type="evidence" value="ECO:0007669"/>
    <property type="project" value="InterPro"/>
</dbReference>
<evidence type="ECO:0000259" key="5">
    <source>
        <dbReference type="PROSITE" id="PS51099"/>
    </source>
</evidence>
<dbReference type="EMBL" id="CP060636">
    <property type="protein sequence ID" value="QNM13288.1"/>
    <property type="molecule type" value="Genomic_DNA"/>
</dbReference>
<dbReference type="PANTHER" id="PTHR30185">
    <property type="entry name" value="CRYPTIC BETA-GLUCOSIDE BGL OPERON ANTITERMINATOR"/>
    <property type="match status" value="1"/>
</dbReference>
<evidence type="ECO:0000259" key="6">
    <source>
        <dbReference type="PROSITE" id="PS51372"/>
    </source>
</evidence>
<sequence length="651" mass="76111">MTQKVDSNNRKILELLLNTETVTVAWLSQEIGISEKSVRTKIDIVDVFLQENGLGTIQKKRHFGIWLEANEEQRFQIHQIIQKDQDVETKVGKDQRVYNVLRVLLKNADKAYISTKALSDRLYLSLPTTLKVVQEVKEWLSKYHVRMISNRNLGLTLAFEEVDYRLAVRNFISKYAAANYQEELTFICPGIDVTVITEIILQSERKWNFEFAEDSFQDVAIYISLALHRNAFQSMPVFKQHDIEQLQEHTEYEFAKYVLDSVFTHFHQVAIEEDIAFLTIQLLCSRLTDIGDITDTQKFFFEFNTKVEDFVHKIMEVLSDVLDMDLMKDETLFTALKLHLKPCLFRLKYKRESGSRMTAYLKKEFPDTFRVVWIVSMLIEEYFDLKITEDELSYIVIYIQAAIDRNAENINTVLVSSSGFGINMMLKEKIMRTFPKINIIDIITVHEFRFKKYKNVEMILTLSNLENESRAVEIDGLLSESSMKAINTKLLEINRKKEEQVHFDKICHQLFDPDLIFTRVKGKSKKEVLRQVHKQLVKKGYAKENFLMTLLDREEKTPTSIGNGVAIPHGSQTEIYISKVCFVTLETPIQWDVKEKVDFIAVLVLKADCDIEIRKMRSFYKSFLELVDTRERVENLVALQSPMDFYKCLIQ</sequence>
<dbReference type="PROSITE" id="PS51099">
    <property type="entry name" value="PTS_EIIB_TYPE_2"/>
    <property type="match status" value="1"/>
</dbReference>
<dbReference type="SUPFAM" id="SSF63520">
    <property type="entry name" value="PTS-regulatory domain, PRD"/>
    <property type="match status" value="2"/>
</dbReference>
<dbReference type="PROSITE" id="PS51372">
    <property type="entry name" value="PRD_2"/>
    <property type="match status" value="2"/>
</dbReference>
<feature type="domain" description="PRD" evidence="6">
    <location>
        <begin position="187"/>
        <end position="292"/>
    </location>
</feature>
<feature type="domain" description="PTS EIIB type-2" evidence="5">
    <location>
        <begin position="410"/>
        <end position="498"/>
    </location>
</feature>
<feature type="domain" description="PRD" evidence="6">
    <location>
        <begin position="302"/>
        <end position="409"/>
    </location>
</feature>
<keyword evidence="1" id="KW-0677">Repeat</keyword>
<evidence type="ECO:0000313" key="7">
    <source>
        <dbReference type="EMBL" id="QNM13288.1"/>
    </source>
</evidence>
<dbReference type="PANTHER" id="PTHR30185:SF18">
    <property type="entry name" value="TRANSCRIPTIONAL REGULATOR MTLR"/>
    <property type="match status" value="1"/>
</dbReference>
<evidence type="ECO:0000256" key="3">
    <source>
        <dbReference type="ARBA" id="ARBA00023163"/>
    </source>
</evidence>
<dbReference type="RefSeq" id="WP_117516905.1">
    <property type="nucleotide sequence ID" value="NZ_CP060636.1"/>
</dbReference>
<reference evidence="7 8" key="1">
    <citation type="submission" date="2020-08" db="EMBL/GenBank/DDBJ databases">
        <authorList>
            <person name="Liu C."/>
            <person name="Sun Q."/>
        </authorList>
    </citation>
    <scope>NUCLEOTIDE SEQUENCE [LARGE SCALE GENOMIC DNA]</scope>
    <source>
        <strain evidence="7 8">NSJ-61</strain>
    </source>
</reference>
<feature type="domain" description="PTS EIIA type-2" evidence="4">
    <location>
        <begin position="509"/>
        <end position="651"/>
    </location>
</feature>
<name>A0A7G9GR56_9FIRM</name>
<dbReference type="KEGG" id="ehn:H9Q80_04870"/>
<dbReference type="AlphaFoldDB" id="A0A7G9GR56"/>
<dbReference type="InterPro" id="IPR002178">
    <property type="entry name" value="PTS_EIIA_type-2_dom"/>
</dbReference>
<dbReference type="GO" id="GO:0008982">
    <property type="term" value="F:protein-N(PI)-phosphohistidine-sugar phosphotransferase activity"/>
    <property type="evidence" value="ECO:0007669"/>
    <property type="project" value="InterPro"/>
</dbReference>
<keyword evidence="2" id="KW-0805">Transcription regulation</keyword>
<dbReference type="Pfam" id="PF00359">
    <property type="entry name" value="PTS_EIIA_2"/>
    <property type="match status" value="1"/>
</dbReference>
<proteinExistence type="predicted"/>
<dbReference type="Gene3D" id="3.40.930.10">
    <property type="entry name" value="Mannitol-specific EII, Chain A"/>
    <property type="match status" value="1"/>
</dbReference>
<dbReference type="InterPro" id="IPR011608">
    <property type="entry name" value="PRD"/>
</dbReference>
<dbReference type="PROSITE" id="PS51094">
    <property type="entry name" value="PTS_EIIA_TYPE_2"/>
    <property type="match status" value="1"/>
</dbReference>
<dbReference type="GO" id="GO:0006355">
    <property type="term" value="P:regulation of DNA-templated transcription"/>
    <property type="evidence" value="ECO:0007669"/>
    <property type="project" value="InterPro"/>
</dbReference>
<evidence type="ECO:0000313" key="8">
    <source>
        <dbReference type="Proteomes" id="UP000515856"/>
    </source>
</evidence>
<dbReference type="Gene3D" id="1.10.1790.10">
    <property type="entry name" value="PRD domain"/>
    <property type="match status" value="1"/>
</dbReference>
<gene>
    <name evidence="7" type="ORF">H9Q80_04870</name>
</gene>
<dbReference type="InterPro" id="IPR013011">
    <property type="entry name" value="PTS_EIIB_2"/>
</dbReference>
<evidence type="ECO:0000256" key="2">
    <source>
        <dbReference type="ARBA" id="ARBA00023015"/>
    </source>
</evidence>
<dbReference type="InterPro" id="IPR036634">
    <property type="entry name" value="PRD_sf"/>
</dbReference>
<evidence type="ECO:0000256" key="1">
    <source>
        <dbReference type="ARBA" id="ARBA00022737"/>
    </source>
</evidence>
<evidence type="ECO:0000259" key="4">
    <source>
        <dbReference type="PROSITE" id="PS51094"/>
    </source>
</evidence>
<dbReference type="SUPFAM" id="SSF55804">
    <property type="entry name" value="Phoshotransferase/anion transport protein"/>
    <property type="match status" value="1"/>
</dbReference>
<organism evidence="7 8">
    <name type="scientific">[Eubacterium] hominis</name>
    <dbReference type="NCBI Taxonomy" id="2764325"/>
    <lineage>
        <taxon>Bacteria</taxon>
        <taxon>Bacillati</taxon>
        <taxon>Bacillota</taxon>
        <taxon>Erysipelotrichia</taxon>
        <taxon>Erysipelotrichales</taxon>
        <taxon>Erysipelotrichaceae</taxon>
        <taxon>Amedibacillus</taxon>
    </lineage>
</organism>
<dbReference type="PROSITE" id="PS00372">
    <property type="entry name" value="PTS_EIIA_TYPE_2_HIS"/>
    <property type="match status" value="1"/>
</dbReference>
<accession>A0A7G9GR56</accession>
<dbReference type="InterPro" id="IPR016152">
    <property type="entry name" value="PTrfase/Anion_transptr"/>
</dbReference>